<protein>
    <submittedName>
        <fullName evidence="1">Uncharacterized protein</fullName>
    </submittedName>
</protein>
<dbReference type="AlphaFoldDB" id="A0AAE1A848"/>
<comment type="caution">
    <text evidence="1">The sequence shown here is derived from an EMBL/GenBank/DDBJ whole genome shotgun (WGS) entry which is preliminary data.</text>
</comment>
<dbReference type="EMBL" id="JAWDGP010002489">
    <property type="protein sequence ID" value="KAK3782755.1"/>
    <property type="molecule type" value="Genomic_DNA"/>
</dbReference>
<accession>A0AAE1A848</accession>
<gene>
    <name evidence="1" type="ORF">RRG08_037754</name>
</gene>
<keyword evidence="2" id="KW-1185">Reference proteome</keyword>
<evidence type="ECO:0000313" key="2">
    <source>
        <dbReference type="Proteomes" id="UP001283361"/>
    </source>
</evidence>
<proteinExistence type="predicted"/>
<name>A0AAE1A848_9GAST</name>
<evidence type="ECO:0000313" key="1">
    <source>
        <dbReference type="EMBL" id="KAK3782755.1"/>
    </source>
</evidence>
<sequence>MLTVLANNVSLTNMLANKPDPYLPMLANKTSCLSANVGQQDFLLICQCWPTRLPAYMPMLASKTSCLYASGGK</sequence>
<organism evidence="1 2">
    <name type="scientific">Elysia crispata</name>
    <name type="common">lettuce slug</name>
    <dbReference type="NCBI Taxonomy" id="231223"/>
    <lineage>
        <taxon>Eukaryota</taxon>
        <taxon>Metazoa</taxon>
        <taxon>Spiralia</taxon>
        <taxon>Lophotrochozoa</taxon>
        <taxon>Mollusca</taxon>
        <taxon>Gastropoda</taxon>
        <taxon>Heterobranchia</taxon>
        <taxon>Euthyneura</taxon>
        <taxon>Panpulmonata</taxon>
        <taxon>Sacoglossa</taxon>
        <taxon>Placobranchoidea</taxon>
        <taxon>Plakobranchidae</taxon>
        <taxon>Elysia</taxon>
    </lineage>
</organism>
<reference evidence="1" key="1">
    <citation type="journal article" date="2023" name="G3 (Bethesda)">
        <title>A reference genome for the long-term kleptoplast-retaining sea slug Elysia crispata morphotype clarki.</title>
        <authorList>
            <person name="Eastman K.E."/>
            <person name="Pendleton A.L."/>
            <person name="Shaikh M.A."/>
            <person name="Suttiyut T."/>
            <person name="Ogas R."/>
            <person name="Tomko P."/>
            <person name="Gavelis G."/>
            <person name="Widhalm J.R."/>
            <person name="Wisecaver J.H."/>
        </authorList>
    </citation>
    <scope>NUCLEOTIDE SEQUENCE</scope>
    <source>
        <strain evidence="1">ECLA1</strain>
    </source>
</reference>
<dbReference type="Proteomes" id="UP001283361">
    <property type="component" value="Unassembled WGS sequence"/>
</dbReference>